<sequence length="355" mass="39922">MVPTEHSTVSQKLAVALMSTGYSRHIDALKKRTAPYFAVIEPILQRHNIPNDFKFLPLIESDLKANAVSSAGAVGYWQFMDETARDMGLKISPENDERKDLVKSTEAACRYIRFLYRKLGSWTLVAAAYNGGIGMLQNQMVRQRKQDYYTLALNEETGYYLYRILAMKELFTNSAYYERMALGPLAFTDNPYEREREQARRMGWLQDEEPVPAGEPVSFDDAYPSNSANDATIMDSILVEILKKKATSKPIFVGDAEARLFKAGKAKLGQIWLFKLTQDVQLNEITLKADDVIHAVVDDVDSRGQIFLRATNVVSVATHVKYPLAMLVINPATGQAGVSLPKALKPGWLTTWRLL</sequence>
<comment type="similarity">
    <text evidence="1">Belongs to the transglycosylase Slt family.</text>
</comment>
<keyword evidence="4" id="KW-1185">Reference proteome</keyword>
<evidence type="ECO:0000313" key="4">
    <source>
        <dbReference type="Proteomes" id="UP001500936"/>
    </source>
</evidence>
<feature type="domain" description="Transglycosylase SLT" evidence="2">
    <location>
        <begin position="44"/>
        <end position="149"/>
    </location>
</feature>
<organism evidence="3 4">
    <name type="scientific">Nibrella viscosa</name>
    <dbReference type="NCBI Taxonomy" id="1084524"/>
    <lineage>
        <taxon>Bacteria</taxon>
        <taxon>Pseudomonadati</taxon>
        <taxon>Bacteroidota</taxon>
        <taxon>Cytophagia</taxon>
        <taxon>Cytophagales</taxon>
        <taxon>Spirosomataceae</taxon>
        <taxon>Nibrella</taxon>
    </lineage>
</organism>
<gene>
    <name evidence="3" type="ORF">GCM10023187_49240</name>
</gene>
<comment type="caution">
    <text evidence="3">The sequence shown here is derived from an EMBL/GenBank/DDBJ whole genome shotgun (WGS) entry which is preliminary data.</text>
</comment>
<reference evidence="4" key="1">
    <citation type="journal article" date="2019" name="Int. J. Syst. Evol. Microbiol.">
        <title>The Global Catalogue of Microorganisms (GCM) 10K type strain sequencing project: providing services to taxonomists for standard genome sequencing and annotation.</title>
        <authorList>
            <consortium name="The Broad Institute Genomics Platform"/>
            <consortium name="The Broad Institute Genome Sequencing Center for Infectious Disease"/>
            <person name="Wu L."/>
            <person name="Ma J."/>
        </authorList>
    </citation>
    <scope>NUCLEOTIDE SEQUENCE [LARGE SCALE GENOMIC DNA]</scope>
    <source>
        <strain evidence="4">JCM 17925</strain>
    </source>
</reference>
<dbReference type="Gene3D" id="1.10.530.10">
    <property type="match status" value="1"/>
</dbReference>
<accession>A0ABP8KUL9</accession>
<dbReference type="EMBL" id="BAABHB010000014">
    <property type="protein sequence ID" value="GAA4417083.1"/>
    <property type="molecule type" value="Genomic_DNA"/>
</dbReference>
<dbReference type="Proteomes" id="UP001500936">
    <property type="component" value="Unassembled WGS sequence"/>
</dbReference>
<dbReference type="CDD" id="cd16894">
    <property type="entry name" value="MltD-like"/>
    <property type="match status" value="1"/>
</dbReference>
<evidence type="ECO:0000256" key="1">
    <source>
        <dbReference type="ARBA" id="ARBA00007734"/>
    </source>
</evidence>
<proteinExistence type="inferred from homology"/>
<dbReference type="InterPro" id="IPR008258">
    <property type="entry name" value="Transglycosylase_SLT_dom_1"/>
</dbReference>
<protein>
    <recommendedName>
        <fullName evidence="2">Transglycosylase SLT domain-containing protein</fullName>
    </recommendedName>
</protein>
<evidence type="ECO:0000313" key="3">
    <source>
        <dbReference type="EMBL" id="GAA4417083.1"/>
    </source>
</evidence>
<dbReference type="InterPro" id="IPR023346">
    <property type="entry name" value="Lysozyme-like_dom_sf"/>
</dbReference>
<dbReference type="PANTHER" id="PTHR37423">
    <property type="entry name" value="SOLUBLE LYTIC MUREIN TRANSGLYCOSYLASE-RELATED"/>
    <property type="match status" value="1"/>
</dbReference>
<dbReference type="Pfam" id="PF01464">
    <property type="entry name" value="SLT"/>
    <property type="match status" value="1"/>
</dbReference>
<dbReference type="SUPFAM" id="SSF53955">
    <property type="entry name" value="Lysozyme-like"/>
    <property type="match status" value="1"/>
</dbReference>
<evidence type="ECO:0000259" key="2">
    <source>
        <dbReference type="Pfam" id="PF01464"/>
    </source>
</evidence>
<name>A0ABP8KUL9_9BACT</name>
<dbReference type="PANTHER" id="PTHR37423:SF2">
    <property type="entry name" value="MEMBRANE-BOUND LYTIC MUREIN TRANSGLYCOSYLASE C"/>
    <property type="match status" value="1"/>
</dbReference>